<sequence length="66" mass="7096">MEKQRLGNVETVSKAILRAAEATRPKNLYIAGADARMAGVLARFPAGLRDRLITRMFGLNQAAGAP</sequence>
<keyword evidence="2" id="KW-1185">Reference proteome</keyword>
<dbReference type="Proteomes" id="UP001165136">
    <property type="component" value="Unassembled WGS sequence"/>
</dbReference>
<proteinExistence type="predicted"/>
<comment type="caution">
    <text evidence="1">The sequence shown here is derived from an EMBL/GenBank/DDBJ whole genome shotgun (WGS) entry which is preliminary data.</text>
</comment>
<dbReference type="AlphaFoldDB" id="A0A9W6VDA5"/>
<dbReference type="EMBL" id="BSTI01000002">
    <property type="protein sequence ID" value="GLY64580.1"/>
    <property type="molecule type" value="Genomic_DNA"/>
</dbReference>
<dbReference type="RefSeq" id="WP_285486133.1">
    <property type="nucleotide sequence ID" value="NZ_BSTI01000002.1"/>
</dbReference>
<evidence type="ECO:0000313" key="2">
    <source>
        <dbReference type="Proteomes" id="UP001165136"/>
    </source>
</evidence>
<name>A0A9W6VDA5_9PSEU</name>
<protein>
    <submittedName>
        <fullName evidence="1">Uncharacterized protein</fullName>
    </submittedName>
</protein>
<reference evidence="1" key="1">
    <citation type="submission" date="2023-03" db="EMBL/GenBank/DDBJ databases">
        <title>Amycolatopsis taiwanensis NBRC 103393.</title>
        <authorList>
            <person name="Ichikawa N."/>
            <person name="Sato H."/>
            <person name="Tonouchi N."/>
        </authorList>
    </citation>
    <scope>NUCLEOTIDE SEQUENCE</scope>
    <source>
        <strain evidence="1">NBRC 103393</strain>
    </source>
</reference>
<evidence type="ECO:0000313" key="1">
    <source>
        <dbReference type="EMBL" id="GLY64580.1"/>
    </source>
</evidence>
<gene>
    <name evidence="1" type="ORF">Atai01_11990</name>
</gene>
<organism evidence="1 2">
    <name type="scientific">Amycolatopsis taiwanensis</name>
    <dbReference type="NCBI Taxonomy" id="342230"/>
    <lineage>
        <taxon>Bacteria</taxon>
        <taxon>Bacillati</taxon>
        <taxon>Actinomycetota</taxon>
        <taxon>Actinomycetes</taxon>
        <taxon>Pseudonocardiales</taxon>
        <taxon>Pseudonocardiaceae</taxon>
        <taxon>Amycolatopsis</taxon>
    </lineage>
</organism>
<accession>A0A9W6VDA5</accession>